<gene>
    <name evidence="4" type="ORF">EV668_3540</name>
</gene>
<accession>A0A4R7BWJ6</accession>
<evidence type="ECO:0000256" key="1">
    <source>
        <dbReference type="ARBA" id="ARBA00010515"/>
    </source>
</evidence>
<dbReference type="PANTHER" id="PTHR48081:SF30">
    <property type="entry name" value="ACETYL-HYDROLASE LIPR-RELATED"/>
    <property type="match status" value="1"/>
</dbReference>
<dbReference type="Proteomes" id="UP000295122">
    <property type="component" value="Unassembled WGS sequence"/>
</dbReference>
<dbReference type="SUPFAM" id="SSF53474">
    <property type="entry name" value="alpha/beta-Hydrolases"/>
    <property type="match status" value="1"/>
</dbReference>
<sequence>MSLRMEAGSLRSRLLNRFLRRVVKPRSLHRPDIAASRALVDSYVLPARLFRVRAETAQAGSIPGEWVRGRSTDSGTLLYLHGGAFVLCSSATHRPVTSAFARRGFGVFAPDYRLAPEHPYPAALEDCHAAYRGLLADGVDPARLVLAGESAGGGLVLSLLLRLRDEGLPLPAAAAVFSPWSDLSLSGESLVANDALDAMFHAAQAPWLAAQYVGAADPRDPYLSPVFGDYAGLPPLLVQVGQHELILDDARRVAARAEAAGVPVALSVWRDVPHGWQLFFLLPEAKRAIEETDRFFRDAIRDGEARRSDERSRFAAS</sequence>
<dbReference type="PROSITE" id="PS01173">
    <property type="entry name" value="LIPASE_GDXG_HIS"/>
    <property type="match status" value="1"/>
</dbReference>
<dbReference type="InterPro" id="IPR029058">
    <property type="entry name" value="AB_hydrolase_fold"/>
</dbReference>
<comment type="similarity">
    <text evidence="1">Belongs to the 'GDXG' lipolytic enzyme family.</text>
</comment>
<evidence type="ECO:0000313" key="5">
    <source>
        <dbReference type="Proteomes" id="UP000295122"/>
    </source>
</evidence>
<name>A0A4R7BWJ6_9HYPH</name>
<keyword evidence="5" id="KW-1185">Reference proteome</keyword>
<protein>
    <submittedName>
        <fullName evidence="4">Acetyl esterase/lipase</fullName>
    </submittedName>
</protein>
<evidence type="ECO:0000259" key="3">
    <source>
        <dbReference type="Pfam" id="PF07859"/>
    </source>
</evidence>
<dbReference type="EMBL" id="SNZR01000014">
    <property type="protein sequence ID" value="TDR89055.1"/>
    <property type="molecule type" value="Genomic_DNA"/>
</dbReference>
<comment type="caution">
    <text evidence="4">The sequence shown here is derived from an EMBL/GenBank/DDBJ whole genome shotgun (WGS) entry which is preliminary data.</text>
</comment>
<dbReference type="PANTHER" id="PTHR48081">
    <property type="entry name" value="AB HYDROLASE SUPERFAMILY PROTEIN C4A8.06C"/>
    <property type="match status" value="1"/>
</dbReference>
<dbReference type="GO" id="GO:0004806">
    <property type="term" value="F:triacylglycerol lipase activity"/>
    <property type="evidence" value="ECO:0007669"/>
    <property type="project" value="TreeGrafter"/>
</dbReference>
<dbReference type="InterPro" id="IPR050300">
    <property type="entry name" value="GDXG_lipolytic_enzyme"/>
</dbReference>
<dbReference type="RefSeq" id="WP_133772463.1">
    <property type="nucleotide sequence ID" value="NZ_SNZR01000014.1"/>
</dbReference>
<evidence type="ECO:0000256" key="2">
    <source>
        <dbReference type="ARBA" id="ARBA00022801"/>
    </source>
</evidence>
<proteinExistence type="inferred from homology"/>
<dbReference type="AlphaFoldDB" id="A0A4R7BWJ6"/>
<organism evidence="4 5">
    <name type="scientific">Enterovirga rhinocerotis</name>
    <dbReference type="NCBI Taxonomy" id="1339210"/>
    <lineage>
        <taxon>Bacteria</taxon>
        <taxon>Pseudomonadati</taxon>
        <taxon>Pseudomonadota</taxon>
        <taxon>Alphaproteobacteria</taxon>
        <taxon>Hyphomicrobiales</taxon>
        <taxon>Methylobacteriaceae</taxon>
        <taxon>Enterovirga</taxon>
    </lineage>
</organism>
<feature type="domain" description="Alpha/beta hydrolase fold-3" evidence="3">
    <location>
        <begin position="77"/>
        <end position="277"/>
    </location>
</feature>
<dbReference type="Gene3D" id="3.40.50.1820">
    <property type="entry name" value="alpha/beta hydrolase"/>
    <property type="match status" value="1"/>
</dbReference>
<keyword evidence="2" id="KW-0378">Hydrolase</keyword>
<dbReference type="InterPro" id="IPR002168">
    <property type="entry name" value="Lipase_GDXG_HIS_AS"/>
</dbReference>
<reference evidence="4 5" key="1">
    <citation type="submission" date="2019-03" db="EMBL/GenBank/DDBJ databases">
        <title>Genomic Encyclopedia of Type Strains, Phase IV (KMG-IV): sequencing the most valuable type-strain genomes for metagenomic binning, comparative biology and taxonomic classification.</title>
        <authorList>
            <person name="Goeker M."/>
        </authorList>
    </citation>
    <scope>NUCLEOTIDE SEQUENCE [LARGE SCALE GENOMIC DNA]</scope>
    <source>
        <strain evidence="4 5">DSM 25903</strain>
    </source>
</reference>
<evidence type="ECO:0000313" key="4">
    <source>
        <dbReference type="EMBL" id="TDR89055.1"/>
    </source>
</evidence>
<dbReference type="InterPro" id="IPR013094">
    <property type="entry name" value="AB_hydrolase_3"/>
</dbReference>
<dbReference type="OrthoDB" id="9806180at2"/>
<dbReference type="Pfam" id="PF07859">
    <property type="entry name" value="Abhydrolase_3"/>
    <property type="match status" value="1"/>
</dbReference>